<name>Z9JSB4_9MICO</name>
<comment type="caution">
    <text evidence="2">The sequence shown here is derived from an EMBL/GenBank/DDBJ whole genome shotgun (WGS) entry which is preliminary data.</text>
</comment>
<sequence length="215" mass="22679">MRFQDRREAGEALGRLLAQGEHVRPVVLGLPRGGVPVAEEAARILRAPLDVLVVRKLGVPEYPELAMGAVGEGGAMVLIEDVIASAGVPPDEVARCAERERAEVVRRTARFREGRAGIDLDGRTVIVVDDGFATGATARAACRIARERGAARIVLAVPVAPPGTAASFEEADETICCAEPRDFVAVGRHYADFTQVDDAEVVAILRAAHGGDAPS</sequence>
<organism evidence="2 3">
    <name type="scientific">Brachybacterium phenoliresistens</name>
    <dbReference type="NCBI Taxonomy" id="396014"/>
    <lineage>
        <taxon>Bacteria</taxon>
        <taxon>Bacillati</taxon>
        <taxon>Actinomycetota</taxon>
        <taxon>Actinomycetes</taxon>
        <taxon>Micrococcales</taxon>
        <taxon>Dermabacteraceae</taxon>
        <taxon>Brachybacterium</taxon>
    </lineage>
</organism>
<dbReference type="SUPFAM" id="SSF53271">
    <property type="entry name" value="PRTase-like"/>
    <property type="match status" value="1"/>
</dbReference>
<protein>
    <submittedName>
        <fullName evidence="2">Phosphoribosyl transferase</fullName>
    </submittedName>
</protein>
<dbReference type="STRING" id="396014.BF93_18005"/>
<keyword evidence="3" id="KW-1185">Reference proteome</keyword>
<dbReference type="RefSeq" id="WP_038372330.1">
    <property type="nucleotide sequence ID" value="NZ_KK069994.1"/>
</dbReference>
<evidence type="ECO:0000259" key="1">
    <source>
        <dbReference type="Pfam" id="PF00156"/>
    </source>
</evidence>
<accession>Z9JSB4</accession>
<reference evidence="2 3" key="1">
    <citation type="submission" date="2014-02" db="EMBL/GenBank/DDBJ databases">
        <title>Genome sequence of Brachybacterium phenoliresistens strain W13A50.</title>
        <authorList>
            <person name="Wang X."/>
        </authorList>
    </citation>
    <scope>NUCLEOTIDE SEQUENCE [LARGE SCALE GENOMIC DNA]</scope>
    <source>
        <strain evidence="2 3">W13A50</strain>
    </source>
</reference>
<dbReference type="OrthoDB" id="9810066at2"/>
<evidence type="ECO:0000313" key="3">
    <source>
        <dbReference type="Proteomes" id="UP000023067"/>
    </source>
</evidence>
<dbReference type="Proteomes" id="UP000023067">
    <property type="component" value="Unassembled WGS sequence"/>
</dbReference>
<dbReference type="CDD" id="cd06223">
    <property type="entry name" value="PRTases_typeI"/>
    <property type="match status" value="1"/>
</dbReference>
<dbReference type="HOGENOM" id="CLU_083583_0_0_11"/>
<dbReference type="AlphaFoldDB" id="Z9JSB4"/>
<dbReference type="InterPro" id="IPR029057">
    <property type="entry name" value="PRTase-like"/>
</dbReference>
<feature type="domain" description="Phosphoribosyltransferase" evidence="1">
    <location>
        <begin position="17"/>
        <end position="87"/>
    </location>
</feature>
<dbReference type="PATRIC" id="fig|396014.3.peg.1935"/>
<gene>
    <name evidence="2" type="ORF">BF93_18005</name>
</gene>
<dbReference type="Gene3D" id="3.30.1310.20">
    <property type="entry name" value="PRTase-like"/>
    <property type="match status" value="1"/>
</dbReference>
<keyword evidence="2" id="KW-0808">Transferase</keyword>
<dbReference type="eggNOG" id="COG1926">
    <property type="taxonomic scope" value="Bacteria"/>
</dbReference>
<evidence type="ECO:0000313" key="2">
    <source>
        <dbReference type="EMBL" id="EWS81069.1"/>
    </source>
</evidence>
<proteinExistence type="predicted"/>
<dbReference type="EMBL" id="JDYK01000009">
    <property type="protein sequence ID" value="EWS81069.1"/>
    <property type="molecule type" value="Genomic_DNA"/>
</dbReference>
<dbReference type="Pfam" id="PF00156">
    <property type="entry name" value="Pribosyltran"/>
    <property type="match status" value="2"/>
</dbReference>
<dbReference type="GO" id="GO:0016740">
    <property type="term" value="F:transferase activity"/>
    <property type="evidence" value="ECO:0007669"/>
    <property type="project" value="UniProtKB-KW"/>
</dbReference>
<dbReference type="Gene3D" id="3.40.50.2020">
    <property type="match status" value="1"/>
</dbReference>
<dbReference type="InterPro" id="IPR000836">
    <property type="entry name" value="PRTase_dom"/>
</dbReference>
<feature type="domain" description="Phosphoribosyltransferase" evidence="1">
    <location>
        <begin position="115"/>
        <end position="165"/>
    </location>
</feature>